<organism evidence="2 3">
    <name type="scientific">Vibrio agarivorans</name>
    <dbReference type="NCBI Taxonomy" id="153622"/>
    <lineage>
        <taxon>Bacteria</taxon>
        <taxon>Pseudomonadati</taxon>
        <taxon>Pseudomonadota</taxon>
        <taxon>Gammaproteobacteria</taxon>
        <taxon>Vibrionales</taxon>
        <taxon>Vibrionaceae</taxon>
        <taxon>Vibrio</taxon>
    </lineage>
</organism>
<dbReference type="InterPro" id="IPR021306">
    <property type="entry name" value="DUF2878"/>
</dbReference>
<evidence type="ECO:0000256" key="1">
    <source>
        <dbReference type="SAM" id="Phobius"/>
    </source>
</evidence>
<keyword evidence="3" id="KW-1185">Reference proteome</keyword>
<feature type="transmembrane region" description="Helical" evidence="1">
    <location>
        <begin position="9"/>
        <end position="27"/>
    </location>
</feature>
<feature type="transmembrane region" description="Helical" evidence="1">
    <location>
        <begin position="113"/>
        <end position="133"/>
    </location>
</feature>
<comment type="caution">
    <text evidence="2">The sequence shown here is derived from an EMBL/GenBank/DDBJ whole genome shotgun (WGS) entry which is preliminary data.</text>
</comment>
<feature type="transmembrane region" description="Helical" evidence="1">
    <location>
        <begin position="145"/>
        <end position="165"/>
    </location>
</feature>
<reference evidence="2" key="1">
    <citation type="submission" date="2024-05" db="EMBL/GenBank/DDBJ databases">
        <title>Genome Sequences of Four Agar- Degrading Marine Bacteria.</title>
        <authorList>
            <person name="Phillips E.K."/>
            <person name="Shaffer J.C."/>
            <person name="Henson M.W."/>
            <person name="Temperton B."/>
            <person name="Thrash C.J."/>
            <person name="Martin M.O."/>
        </authorList>
    </citation>
    <scope>NUCLEOTIDE SEQUENCE</scope>
    <source>
        <strain evidence="2">EKP203</strain>
    </source>
</reference>
<keyword evidence="1" id="KW-1133">Transmembrane helix</keyword>
<sequence length="176" mass="19558">MNMSLVQRYAVVIISVWFQAIWFLAVVGRESTLIVLIVTLILGGGLAARLYQIGWIGLSLLVGLGFAVDTLNTFLELLQFQTPWLPVWLLCLWLAFALYAFVLLPQLNRFPKWSVLCVGGLGGSLSYLAGLKFGAVTTTFSTKSFVSVLFVEWVLMLAIASLLVARFPLVQKEIRE</sequence>
<evidence type="ECO:0000313" key="3">
    <source>
        <dbReference type="Proteomes" id="UP001169719"/>
    </source>
</evidence>
<feature type="transmembrane region" description="Helical" evidence="1">
    <location>
        <begin position="84"/>
        <end position="104"/>
    </location>
</feature>
<accession>A0ABT7XY84</accession>
<evidence type="ECO:0000313" key="2">
    <source>
        <dbReference type="EMBL" id="MDN2480746.1"/>
    </source>
</evidence>
<dbReference type="EMBL" id="JAUEOZ010000001">
    <property type="protein sequence ID" value="MDN2480746.1"/>
    <property type="molecule type" value="Genomic_DNA"/>
</dbReference>
<keyword evidence="1" id="KW-0472">Membrane</keyword>
<feature type="transmembrane region" description="Helical" evidence="1">
    <location>
        <begin position="33"/>
        <end position="51"/>
    </location>
</feature>
<gene>
    <name evidence="2" type="ORF">QWJ08_05020</name>
</gene>
<dbReference type="Pfam" id="PF11086">
    <property type="entry name" value="DUF2878"/>
    <property type="match status" value="1"/>
</dbReference>
<name>A0ABT7XY84_9VIBR</name>
<dbReference type="RefSeq" id="WP_289960923.1">
    <property type="nucleotide sequence ID" value="NZ_JAUEOZ010000001.1"/>
</dbReference>
<dbReference type="Proteomes" id="UP001169719">
    <property type="component" value="Unassembled WGS sequence"/>
</dbReference>
<protein>
    <submittedName>
        <fullName evidence="2">DUF2878 domain-containing protein</fullName>
    </submittedName>
</protein>
<proteinExistence type="predicted"/>
<keyword evidence="1" id="KW-0812">Transmembrane</keyword>